<gene>
    <name evidence="2" type="ORF">PODANS_7_60</name>
</gene>
<proteinExistence type="predicted"/>
<evidence type="ECO:0000313" key="2">
    <source>
        <dbReference type="EMBL" id="CAP65800.1"/>
    </source>
</evidence>
<feature type="region of interest" description="Disordered" evidence="1">
    <location>
        <begin position="298"/>
        <end position="326"/>
    </location>
</feature>
<evidence type="ECO:0000256" key="1">
    <source>
        <dbReference type="SAM" id="MobiDB-lite"/>
    </source>
</evidence>
<dbReference type="InterPro" id="IPR013078">
    <property type="entry name" value="His_Pase_superF_clade-1"/>
</dbReference>
<dbReference type="GO" id="GO:0005737">
    <property type="term" value="C:cytoplasm"/>
    <property type="evidence" value="ECO:0007669"/>
    <property type="project" value="TreeGrafter"/>
</dbReference>
<dbReference type="PANTHER" id="PTHR48100">
    <property type="entry name" value="BROAD-SPECIFICITY PHOSPHATASE YOR283W-RELATED"/>
    <property type="match status" value="1"/>
</dbReference>
<dbReference type="Pfam" id="PF00300">
    <property type="entry name" value="His_Phos_1"/>
    <property type="match status" value="1"/>
</dbReference>
<dbReference type="VEuPathDB" id="FungiDB:PODANS_7_60"/>
<dbReference type="GO" id="GO:0016791">
    <property type="term" value="F:phosphatase activity"/>
    <property type="evidence" value="ECO:0007669"/>
    <property type="project" value="TreeGrafter"/>
</dbReference>
<feature type="compositionally biased region" description="Polar residues" evidence="1">
    <location>
        <begin position="314"/>
        <end position="326"/>
    </location>
</feature>
<name>B2APA6_PODAN</name>
<sequence length="326" mass="35634">MSPAKPQIFLVRHAESVHNVTKDFNIRDPGLTQVGHEQAAVLEASFPDLSSVAVVITSPLTRAIETTLDAFGSILLGGNNLILDPYLQERSDLPCDTGSPISVLKERFPSFPDVVWSSLAGNASGLDGDDWLEKKGDYAADDESVSKRAEKVRKILWNVAQNIQQAQKEEDKKAAEERGDLKTSIVVVTHGVFMKFLTEDETIDLPKAGWKDYYVGEADKFDGKGKRIPVKRSPPCRQNPPHLTKLSAVNGQLFLQVFYLKANQQGATCLTTYKTRTAVTAKMGLLAKESSLLIKMRRNTSSSSSNSHSRVSSQIGSVSAGLSSLE</sequence>
<dbReference type="PANTHER" id="PTHR48100:SF54">
    <property type="entry name" value="PHOSPHATASE SPAC5H10.03-RELATED"/>
    <property type="match status" value="1"/>
</dbReference>
<dbReference type="CDD" id="cd07067">
    <property type="entry name" value="HP_PGM_like"/>
    <property type="match status" value="1"/>
</dbReference>
<dbReference type="AlphaFoldDB" id="B2APA6"/>
<dbReference type="Gene3D" id="3.40.50.1240">
    <property type="entry name" value="Phosphoglycerate mutase-like"/>
    <property type="match status" value="1"/>
</dbReference>
<reference evidence="2" key="2">
    <citation type="submission" date="2008-07" db="EMBL/GenBank/DDBJ databases">
        <authorList>
            <person name="Genoscope - CEA"/>
        </authorList>
    </citation>
    <scope>NUCLEOTIDE SEQUENCE</scope>
    <source>
        <strain evidence="2">S mat+</strain>
    </source>
</reference>
<accession>B2APA6</accession>
<dbReference type="SMART" id="SM00855">
    <property type="entry name" value="PGAM"/>
    <property type="match status" value="1"/>
</dbReference>
<dbReference type="RefSeq" id="XP_001905558.1">
    <property type="nucleotide sequence ID" value="XM_001905523.1"/>
</dbReference>
<reference evidence="2" key="1">
    <citation type="journal article" date="2008" name="Genome Biol.">
        <title>The genome sequence of the model ascomycete fungus Podospora anserina.</title>
        <authorList>
            <person name="Espagne E."/>
            <person name="Lespinet O."/>
            <person name="Malagnac F."/>
            <person name="Da Silva C."/>
            <person name="Jaillon O."/>
            <person name="Porcel B.M."/>
            <person name="Couloux A."/>
            <person name="Aury J.-M."/>
            <person name="Segurens B."/>
            <person name="Poulain J."/>
            <person name="Anthouard V."/>
            <person name="Grossetete S."/>
            <person name="Khalili H."/>
            <person name="Coppin E."/>
            <person name="Dequard-Chablat M."/>
            <person name="Picard M."/>
            <person name="Contamine V."/>
            <person name="Arnaise S."/>
            <person name="Bourdais A."/>
            <person name="Berteaux-Lecellier V."/>
            <person name="Gautheret D."/>
            <person name="de Vries R.P."/>
            <person name="Battaglia E."/>
            <person name="Coutinho P.M."/>
            <person name="Danchin E.G.J."/>
            <person name="Henrissat B."/>
            <person name="El Khoury R."/>
            <person name="Sainsard-Chanet A."/>
            <person name="Boivin A."/>
            <person name="Pinan-Lucarre B."/>
            <person name="Sellem C.H."/>
            <person name="Debuchy R."/>
            <person name="Wincker P."/>
            <person name="Weissenbach J."/>
            <person name="Silar P."/>
        </authorList>
    </citation>
    <scope>NUCLEOTIDE SEQUENCE [LARGE SCALE GENOMIC DNA]</scope>
    <source>
        <strain evidence="2">S mat+</strain>
    </source>
</reference>
<dbReference type="EMBL" id="CU633873">
    <property type="protein sequence ID" value="CAP65800.1"/>
    <property type="molecule type" value="Genomic_DNA"/>
</dbReference>
<dbReference type="OrthoDB" id="496981at2759"/>
<dbReference type="HOGENOM" id="CLU_852902_0_0_1"/>
<dbReference type="InterPro" id="IPR029033">
    <property type="entry name" value="His_PPase_superfam"/>
</dbReference>
<dbReference type="KEGG" id="pan:PODANSg2584"/>
<organism evidence="2">
    <name type="scientific">Podospora anserina (strain S / ATCC MYA-4624 / DSM 980 / FGSC 10383)</name>
    <name type="common">Pleurage anserina</name>
    <dbReference type="NCBI Taxonomy" id="515849"/>
    <lineage>
        <taxon>Eukaryota</taxon>
        <taxon>Fungi</taxon>
        <taxon>Dikarya</taxon>
        <taxon>Ascomycota</taxon>
        <taxon>Pezizomycotina</taxon>
        <taxon>Sordariomycetes</taxon>
        <taxon>Sordariomycetidae</taxon>
        <taxon>Sordariales</taxon>
        <taxon>Podosporaceae</taxon>
        <taxon>Podospora</taxon>
        <taxon>Podospora anserina</taxon>
    </lineage>
</organism>
<feature type="compositionally biased region" description="Low complexity" evidence="1">
    <location>
        <begin position="301"/>
        <end position="313"/>
    </location>
</feature>
<dbReference type="InterPro" id="IPR050275">
    <property type="entry name" value="PGM_Phosphatase"/>
</dbReference>
<dbReference type="SUPFAM" id="SSF53254">
    <property type="entry name" value="Phosphoglycerate mutase-like"/>
    <property type="match status" value="1"/>
</dbReference>
<dbReference type="GeneID" id="6189704"/>
<protein>
    <submittedName>
        <fullName evidence="2">Podospora anserina S mat+ genomic DNA chromosome 7, supercontig 3</fullName>
    </submittedName>
</protein>